<evidence type="ECO:0000256" key="1">
    <source>
        <dbReference type="SAM" id="MobiDB-lite"/>
    </source>
</evidence>
<dbReference type="Gene3D" id="1.10.510.10">
    <property type="entry name" value="Transferase(Phosphotransferase) domain 1"/>
    <property type="match status" value="1"/>
</dbReference>
<feature type="non-terminal residue" evidence="2">
    <location>
        <position position="1"/>
    </location>
</feature>
<feature type="region of interest" description="Disordered" evidence="1">
    <location>
        <begin position="1"/>
        <end position="118"/>
    </location>
</feature>
<dbReference type="AlphaFoldDB" id="A0AAV5VP17"/>
<protein>
    <submittedName>
        <fullName evidence="2">Uncharacterized protein</fullName>
    </submittedName>
</protein>
<keyword evidence="3" id="KW-1185">Reference proteome</keyword>
<dbReference type="Proteomes" id="UP001432322">
    <property type="component" value="Unassembled WGS sequence"/>
</dbReference>
<sequence length="513" mass="59107">SPERPRKDLKAALREVKMEESSPSPERPRKNLNAQFREVKMEEPSPSPERPRKSRSDLESAFKEVNTESPSGSPERAKRGRPKGSTRARALSYAGVRKPSGQPRVKATPRRRVTVDDGDDSKYRVNCHDWYDGMVSPGDLDVQKLVFQPNSYFLGKYKIIEQIYLDEKKGATYIVTFSHYELVLRVNFIQIDDTEQLVTETKFLEKMELNYAQHFFGTMFDSGYFNKHKVDGLMYYTAIYRGGPKLTYLQHCTVTFSEGTLDRIASQIVKIFEQIFGQGYCILAFDARDFTVDGRSRAVFLNNYKNVVRAPDAKVFEASDEDVKELLVREQRNTQWAGPEDYAPIAWHENGDAHMMSEMDALEALVYMLIDFHTGALPWKGIADKVRWKKAHSVIAQKGTLIRHMPPALKCLWLLVRTAKGPGRVDFPHIHRMFTRYITVAEADFCYDWESAVFASDEQEALVNLYYKMKDMKRKMAVMKSVLDNHEKLQRRKIGGGGMRWMAAKEEEEEGQE</sequence>
<gene>
    <name evidence="2" type="ORF">PFISCL1PPCAC_12587</name>
</gene>
<dbReference type="PANTHER" id="PTHR11909">
    <property type="entry name" value="CASEIN KINASE-RELATED"/>
    <property type="match status" value="1"/>
</dbReference>
<dbReference type="InterPro" id="IPR011009">
    <property type="entry name" value="Kinase-like_dom_sf"/>
</dbReference>
<proteinExistence type="predicted"/>
<dbReference type="SUPFAM" id="SSF56112">
    <property type="entry name" value="Protein kinase-like (PK-like)"/>
    <property type="match status" value="1"/>
</dbReference>
<dbReference type="EMBL" id="BTSY01000004">
    <property type="protein sequence ID" value="GMT21290.1"/>
    <property type="molecule type" value="Genomic_DNA"/>
</dbReference>
<evidence type="ECO:0000313" key="2">
    <source>
        <dbReference type="EMBL" id="GMT21290.1"/>
    </source>
</evidence>
<feature type="compositionally biased region" description="Basic and acidic residues" evidence="1">
    <location>
        <begin position="1"/>
        <end position="20"/>
    </location>
</feature>
<reference evidence="2" key="1">
    <citation type="submission" date="2023-10" db="EMBL/GenBank/DDBJ databases">
        <title>Genome assembly of Pristionchus species.</title>
        <authorList>
            <person name="Yoshida K."/>
            <person name="Sommer R.J."/>
        </authorList>
    </citation>
    <scope>NUCLEOTIDE SEQUENCE</scope>
    <source>
        <strain evidence="2">RS5133</strain>
    </source>
</reference>
<organism evidence="2 3">
    <name type="scientific">Pristionchus fissidentatus</name>
    <dbReference type="NCBI Taxonomy" id="1538716"/>
    <lineage>
        <taxon>Eukaryota</taxon>
        <taxon>Metazoa</taxon>
        <taxon>Ecdysozoa</taxon>
        <taxon>Nematoda</taxon>
        <taxon>Chromadorea</taxon>
        <taxon>Rhabditida</taxon>
        <taxon>Rhabditina</taxon>
        <taxon>Diplogasteromorpha</taxon>
        <taxon>Diplogasteroidea</taxon>
        <taxon>Neodiplogasteridae</taxon>
        <taxon>Pristionchus</taxon>
    </lineage>
</organism>
<name>A0AAV5VP17_9BILA</name>
<feature type="compositionally biased region" description="Basic and acidic residues" evidence="1">
    <location>
        <begin position="37"/>
        <end position="66"/>
    </location>
</feature>
<evidence type="ECO:0000313" key="3">
    <source>
        <dbReference type="Proteomes" id="UP001432322"/>
    </source>
</evidence>
<accession>A0AAV5VP17</accession>
<comment type="caution">
    <text evidence="2">The sequence shown here is derived from an EMBL/GenBank/DDBJ whole genome shotgun (WGS) entry which is preliminary data.</text>
</comment>
<dbReference type="InterPro" id="IPR050235">
    <property type="entry name" value="CK1_Ser-Thr_kinase"/>
</dbReference>